<name>A0ABQ1TR09_9BACT</name>
<reference evidence="2" key="1">
    <citation type="journal article" date="2019" name="Int. J. Syst. Evol. Microbiol.">
        <title>The Global Catalogue of Microorganisms (GCM) 10K type strain sequencing project: providing services to taxonomists for standard genome sequencing and annotation.</title>
        <authorList>
            <consortium name="The Broad Institute Genomics Platform"/>
            <consortium name="The Broad Institute Genome Sequencing Center for Infectious Disease"/>
            <person name="Wu L."/>
            <person name="Ma J."/>
        </authorList>
    </citation>
    <scope>NUCLEOTIDE SEQUENCE [LARGE SCALE GENOMIC DNA]</scope>
    <source>
        <strain evidence="2">CGMCC 1.15197</strain>
    </source>
</reference>
<organism evidence="1 2">
    <name type="scientific">Hymenobacter cavernae</name>
    <dbReference type="NCBI Taxonomy" id="2044852"/>
    <lineage>
        <taxon>Bacteria</taxon>
        <taxon>Pseudomonadati</taxon>
        <taxon>Bacteroidota</taxon>
        <taxon>Cytophagia</taxon>
        <taxon>Cytophagales</taxon>
        <taxon>Hymenobacteraceae</taxon>
        <taxon>Hymenobacter</taxon>
    </lineage>
</organism>
<evidence type="ECO:0000313" key="1">
    <source>
        <dbReference type="EMBL" id="GGF00777.1"/>
    </source>
</evidence>
<comment type="caution">
    <text evidence="1">The sequence shown here is derived from an EMBL/GenBank/DDBJ whole genome shotgun (WGS) entry which is preliminary data.</text>
</comment>
<dbReference type="RefSeq" id="WP_188811556.1">
    <property type="nucleotide sequence ID" value="NZ_BMHT01000002.1"/>
</dbReference>
<sequence length="114" mass="13377">MRTYKEPEPRSHASWCNDLGLVCKGKGCYTNQVLTYDEFCFLPDTILVKAKEAPLYGFWRKYGDVYGEPRTVKEWLEDLTLQIVEPLTEQDKQDCHLFLGYDEFWIWSSGKIAL</sequence>
<proteinExistence type="predicted"/>
<dbReference type="EMBL" id="BMHT01000002">
    <property type="protein sequence ID" value="GGF00777.1"/>
    <property type="molecule type" value="Genomic_DNA"/>
</dbReference>
<accession>A0ABQ1TR09</accession>
<dbReference type="Proteomes" id="UP000632273">
    <property type="component" value="Unassembled WGS sequence"/>
</dbReference>
<keyword evidence="2" id="KW-1185">Reference proteome</keyword>
<gene>
    <name evidence="1" type="ORF">GCM10011383_09480</name>
</gene>
<protein>
    <submittedName>
        <fullName evidence="1">Uncharacterized protein</fullName>
    </submittedName>
</protein>
<evidence type="ECO:0000313" key="2">
    <source>
        <dbReference type="Proteomes" id="UP000632273"/>
    </source>
</evidence>